<dbReference type="PANTHER" id="PTHR11895:SF7">
    <property type="entry name" value="GLUTAMYL-TRNA(GLN) AMIDOTRANSFERASE SUBUNIT A, MITOCHONDRIAL"/>
    <property type="match status" value="1"/>
</dbReference>
<protein>
    <submittedName>
        <fullName evidence="3">Amidase</fullName>
        <ecNumber evidence="3">3.5.1.4</ecNumber>
    </submittedName>
</protein>
<dbReference type="RefSeq" id="WP_114898796.1">
    <property type="nucleotide sequence ID" value="NZ_CP031222.1"/>
</dbReference>
<dbReference type="Proteomes" id="UP000253940">
    <property type="component" value="Chromosome"/>
</dbReference>
<dbReference type="InterPro" id="IPR020556">
    <property type="entry name" value="Amidase_CS"/>
</dbReference>
<dbReference type="PANTHER" id="PTHR11895">
    <property type="entry name" value="TRANSAMIDASE"/>
    <property type="match status" value="1"/>
</dbReference>
<comment type="similarity">
    <text evidence="1">Belongs to the amidase family.</text>
</comment>
<gene>
    <name evidence="3" type="ORF">HYN46_07485</name>
</gene>
<dbReference type="InterPro" id="IPR036928">
    <property type="entry name" value="AS_sf"/>
</dbReference>
<dbReference type="OrthoDB" id="9811471at2"/>
<sequence>MKNIVSAKQDQKSDVMGDHDAVALSELLLKGEISPLELTRAAIERAKAAEPYIHAIQEEAFDLAIIQAKSQQNLICQNSTNLYSIFAGIPFFVKDNTDVLGMKTTQGSHAFTPKIASQHSPLTQLFIDQGFNILGKSTLPEFGLNASTEFVGQPATRNPWNLDYSSGASSGGSAALVASGVVPIAHANDGGGSIRIPAACCGLVGLKPSRGRLMSPPQAAIFPINIISEGVVTRSVRDTAHFYASAEQYYQNKKLPALGLIERPNSKRLRIGILFDSIRSKTDAETRHTLSSTAKLLEGLGHHVTEISMPVASTFTDDFLQYWAMLSFLVSKLGRVAFNKDFDSQKLEPLTFGLMQHFKKNFFHTPKAISRLKQSARDYEKSFDQFDVIMTPVLAHTTPKIGYLGPDVPFDKLLERLLDYVAFTPIQNITGTPAISLPMGVSQVGLPIGVHFCGKYGDERTLIELAYELELAQPWAKSRIPAA</sequence>
<dbReference type="EC" id="3.5.1.4" evidence="3"/>
<dbReference type="InterPro" id="IPR000120">
    <property type="entry name" value="Amidase"/>
</dbReference>
<dbReference type="KEGG" id="mbah:HYN46_07485"/>
<dbReference type="GO" id="GO:0004040">
    <property type="term" value="F:amidase activity"/>
    <property type="evidence" value="ECO:0007669"/>
    <property type="project" value="UniProtKB-EC"/>
</dbReference>
<reference evidence="3 4" key="1">
    <citation type="submission" date="2018-07" db="EMBL/GenBank/DDBJ databases">
        <title>Genome sequencing of Moraxellaceae gen. HYN0046.</title>
        <authorList>
            <person name="Kim M."/>
            <person name="Yi H."/>
        </authorList>
    </citation>
    <scope>NUCLEOTIDE SEQUENCE [LARGE SCALE GENOMIC DNA]</scope>
    <source>
        <strain evidence="3 4">HYN0046</strain>
    </source>
</reference>
<dbReference type="NCBIfam" id="NF005899">
    <property type="entry name" value="PRK07869.1"/>
    <property type="match status" value="1"/>
</dbReference>
<organism evidence="3 4">
    <name type="scientific">Aquirhabdus parva</name>
    <dbReference type="NCBI Taxonomy" id="2283318"/>
    <lineage>
        <taxon>Bacteria</taxon>
        <taxon>Pseudomonadati</taxon>
        <taxon>Pseudomonadota</taxon>
        <taxon>Gammaproteobacteria</taxon>
        <taxon>Moraxellales</taxon>
        <taxon>Moraxellaceae</taxon>
        <taxon>Aquirhabdus</taxon>
    </lineage>
</organism>
<evidence type="ECO:0000256" key="1">
    <source>
        <dbReference type="ARBA" id="ARBA00009199"/>
    </source>
</evidence>
<proteinExistence type="inferred from homology"/>
<name>A0A345P5X7_9GAMM</name>
<evidence type="ECO:0000313" key="4">
    <source>
        <dbReference type="Proteomes" id="UP000253940"/>
    </source>
</evidence>
<feature type="domain" description="Amidase" evidence="2">
    <location>
        <begin position="37"/>
        <end position="462"/>
    </location>
</feature>
<keyword evidence="4" id="KW-1185">Reference proteome</keyword>
<evidence type="ECO:0000259" key="2">
    <source>
        <dbReference type="Pfam" id="PF01425"/>
    </source>
</evidence>
<dbReference type="Pfam" id="PF01425">
    <property type="entry name" value="Amidase"/>
    <property type="match status" value="1"/>
</dbReference>
<dbReference type="EMBL" id="CP031222">
    <property type="protein sequence ID" value="AXI02686.1"/>
    <property type="molecule type" value="Genomic_DNA"/>
</dbReference>
<dbReference type="Gene3D" id="3.90.1300.10">
    <property type="entry name" value="Amidase signature (AS) domain"/>
    <property type="match status" value="1"/>
</dbReference>
<evidence type="ECO:0000313" key="3">
    <source>
        <dbReference type="EMBL" id="AXI02686.1"/>
    </source>
</evidence>
<keyword evidence="3" id="KW-0378">Hydrolase</keyword>
<dbReference type="SUPFAM" id="SSF75304">
    <property type="entry name" value="Amidase signature (AS) enzymes"/>
    <property type="match status" value="1"/>
</dbReference>
<dbReference type="PROSITE" id="PS00571">
    <property type="entry name" value="AMIDASES"/>
    <property type="match status" value="1"/>
</dbReference>
<dbReference type="AlphaFoldDB" id="A0A345P5X7"/>
<dbReference type="InterPro" id="IPR023631">
    <property type="entry name" value="Amidase_dom"/>
</dbReference>
<accession>A0A345P5X7</accession>